<sequence length="231" mass="26566">MIIKWFPRSWIQIKVPEYVIYIDPSYMSTYFKKSNKKVIFSELEDDVLPEKLETGNVILISHIHKDHCKEVTIKRLSDKNTIILTPKSYKKEADDNIRIITSKNEYQFDKISIEIVNAYNTSEGASTRKVHKLGEGVGYIINVENKRIYFSGDTDLIPDMKKISNIDIAIVPIGGVFTMNINEAIEAMLSIKPKLVIPVHHLKENPLEFKMKLEQMGIDVLVLDIGEEKEL</sequence>
<gene>
    <name evidence="1" type="ORF">bsdcttw_40940</name>
</gene>
<evidence type="ECO:0000313" key="2">
    <source>
        <dbReference type="Proteomes" id="UP000515703"/>
    </source>
</evidence>
<evidence type="ECO:0000313" key="1">
    <source>
        <dbReference type="EMBL" id="BCK01054.1"/>
    </source>
</evidence>
<reference evidence="1 2" key="1">
    <citation type="submission" date="2020-08" db="EMBL/GenBank/DDBJ databases">
        <title>Draft genome sequencing of an Anaerocolumna strain isolated from anoxic soil subjected to BSD treatment.</title>
        <authorList>
            <person name="Uek A."/>
            <person name="Tonouchi A."/>
        </authorList>
    </citation>
    <scope>NUCLEOTIDE SEQUENCE [LARGE SCALE GENOMIC DNA]</scope>
    <source>
        <strain evidence="1 2">CTTW</strain>
    </source>
</reference>
<dbReference type="AlphaFoldDB" id="A0A7I8DRL0"/>
<dbReference type="KEGG" id="acht:bsdcttw_40940"/>
<organism evidence="1 2">
    <name type="scientific">Anaerocolumna chitinilytica</name>
    <dbReference type="NCBI Taxonomy" id="1727145"/>
    <lineage>
        <taxon>Bacteria</taxon>
        <taxon>Bacillati</taxon>
        <taxon>Bacillota</taxon>
        <taxon>Clostridia</taxon>
        <taxon>Lachnospirales</taxon>
        <taxon>Lachnospiraceae</taxon>
        <taxon>Anaerocolumna</taxon>
    </lineage>
</organism>
<name>A0A7I8DRL0_9FIRM</name>
<dbReference type="EMBL" id="AP023368">
    <property type="protein sequence ID" value="BCK01054.1"/>
    <property type="molecule type" value="Genomic_DNA"/>
</dbReference>
<reference evidence="1 2" key="2">
    <citation type="submission" date="2020-08" db="EMBL/GenBank/DDBJ databases">
        <authorList>
            <person name="Ueki A."/>
            <person name="Tonouchi A."/>
        </authorList>
    </citation>
    <scope>NUCLEOTIDE SEQUENCE [LARGE SCALE GENOMIC DNA]</scope>
    <source>
        <strain evidence="1 2">CTTW</strain>
    </source>
</reference>
<dbReference type="InterPro" id="IPR036866">
    <property type="entry name" value="RibonucZ/Hydroxyglut_hydro"/>
</dbReference>
<dbReference type="Pfam" id="PF13483">
    <property type="entry name" value="Lactamase_B_3"/>
    <property type="match status" value="1"/>
</dbReference>
<dbReference type="PANTHER" id="PTHR43546">
    <property type="entry name" value="UPF0173 METAL-DEPENDENT HYDROLASE MJ1163-RELATED"/>
    <property type="match status" value="1"/>
</dbReference>
<dbReference type="Proteomes" id="UP000515703">
    <property type="component" value="Chromosome"/>
</dbReference>
<dbReference type="SUPFAM" id="SSF56281">
    <property type="entry name" value="Metallo-hydrolase/oxidoreductase"/>
    <property type="match status" value="1"/>
</dbReference>
<dbReference type="GO" id="GO:0016787">
    <property type="term" value="F:hydrolase activity"/>
    <property type="evidence" value="ECO:0007669"/>
    <property type="project" value="UniProtKB-KW"/>
</dbReference>
<accession>A0A7I8DRL0</accession>
<protein>
    <submittedName>
        <fullName evidence="1">UPF0173 metal-dependent hydrolase</fullName>
    </submittedName>
</protein>
<proteinExistence type="predicted"/>
<keyword evidence="1" id="KW-0378">Hydrolase</keyword>
<dbReference type="Gene3D" id="3.60.15.10">
    <property type="entry name" value="Ribonuclease Z/Hydroxyacylglutathione hydrolase-like"/>
    <property type="match status" value="1"/>
</dbReference>
<dbReference type="RefSeq" id="WP_185256665.1">
    <property type="nucleotide sequence ID" value="NZ_AP023368.1"/>
</dbReference>
<dbReference type="PANTHER" id="PTHR43546:SF8">
    <property type="entry name" value="METALLO-BETA-LACTAMASE DOMAIN-CONTAINING PROTEIN"/>
    <property type="match status" value="1"/>
</dbReference>
<keyword evidence="2" id="KW-1185">Reference proteome</keyword>
<dbReference type="InterPro" id="IPR050114">
    <property type="entry name" value="UPF0173_UPF0282_UlaG_hydrolase"/>
</dbReference>